<dbReference type="EMBL" id="CAJOBJ010096028">
    <property type="protein sequence ID" value="CAF4564881.1"/>
    <property type="molecule type" value="Genomic_DNA"/>
</dbReference>
<reference evidence="1" key="1">
    <citation type="submission" date="2021-02" db="EMBL/GenBank/DDBJ databases">
        <authorList>
            <person name="Nowell W R."/>
        </authorList>
    </citation>
    <scope>NUCLEOTIDE SEQUENCE</scope>
</reference>
<dbReference type="Proteomes" id="UP000676336">
    <property type="component" value="Unassembled WGS sequence"/>
</dbReference>
<evidence type="ECO:0000313" key="3">
    <source>
        <dbReference type="Proteomes" id="UP000681720"/>
    </source>
</evidence>
<comment type="caution">
    <text evidence="1">The sequence shown here is derived from an EMBL/GenBank/DDBJ whole genome shotgun (WGS) entry which is preliminary data.</text>
</comment>
<proteinExistence type="predicted"/>
<protein>
    <submittedName>
        <fullName evidence="1">Uncharacterized protein</fullName>
    </submittedName>
</protein>
<evidence type="ECO:0000313" key="1">
    <source>
        <dbReference type="EMBL" id="CAF4564881.1"/>
    </source>
</evidence>
<feature type="non-terminal residue" evidence="1">
    <location>
        <position position="68"/>
    </location>
</feature>
<dbReference type="AlphaFoldDB" id="A0A8S2YMI9"/>
<gene>
    <name evidence="1" type="ORF">GIL414_LOCUS37411</name>
    <name evidence="2" type="ORF">SMN809_LOCUS53838</name>
</gene>
<sequence>MKLSRHKFIRRLLNYYRTHFDIEIPFIILIDGTFAFEALQWKIQIDEQLKAYLETEQIICSTTLCAIK</sequence>
<evidence type="ECO:0000313" key="2">
    <source>
        <dbReference type="EMBL" id="CAF4945284.1"/>
    </source>
</evidence>
<organism evidence="1 3">
    <name type="scientific">Rotaria magnacalcarata</name>
    <dbReference type="NCBI Taxonomy" id="392030"/>
    <lineage>
        <taxon>Eukaryota</taxon>
        <taxon>Metazoa</taxon>
        <taxon>Spiralia</taxon>
        <taxon>Gnathifera</taxon>
        <taxon>Rotifera</taxon>
        <taxon>Eurotatoria</taxon>
        <taxon>Bdelloidea</taxon>
        <taxon>Philodinida</taxon>
        <taxon>Philodinidae</taxon>
        <taxon>Rotaria</taxon>
    </lineage>
</organism>
<dbReference type="Gene3D" id="3.40.50.1010">
    <property type="entry name" value="5'-nuclease"/>
    <property type="match status" value="1"/>
</dbReference>
<accession>A0A8S2YMI9</accession>
<dbReference type="Proteomes" id="UP000681720">
    <property type="component" value="Unassembled WGS sequence"/>
</dbReference>
<dbReference type="PANTHER" id="PTHR12416">
    <property type="entry name" value="RRNA-PROCESSING PROTEIN UTP23 HOMOLOG"/>
    <property type="match status" value="1"/>
</dbReference>
<name>A0A8S2YMI9_9BILA</name>
<dbReference type="EMBL" id="CAJOBI010186300">
    <property type="protein sequence ID" value="CAF4945284.1"/>
    <property type="molecule type" value="Genomic_DNA"/>
</dbReference>